<keyword evidence="1" id="KW-1133">Transmembrane helix</keyword>
<accession>A0A506U066</accession>
<keyword evidence="3" id="KW-1185">Reference proteome</keyword>
<name>A0A506U066_9HYPH</name>
<feature type="transmembrane region" description="Helical" evidence="1">
    <location>
        <begin position="45"/>
        <end position="64"/>
    </location>
</feature>
<evidence type="ECO:0000313" key="3">
    <source>
        <dbReference type="Proteomes" id="UP000320314"/>
    </source>
</evidence>
<keyword evidence="1" id="KW-0812">Transmembrane</keyword>
<protein>
    <submittedName>
        <fullName evidence="2">Uncharacterized protein</fullName>
    </submittedName>
</protein>
<proteinExistence type="predicted"/>
<evidence type="ECO:0000313" key="2">
    <source>
        <dbReference type="EMBL" id="TPW26848.1"/>
    </source>
</evidence>
<dbReference type="RefSeq" id="WP_141167628.1">
    <property type="nucleotide sequence ID" value="NZ_VHLH01000026.1"/>
</dbReference>
<keyword evidence="1" id="KW-0472">Membrane</keyword>
<organism evidence="2 3">
    <name type="scientific">Pararhizobium mangrovi</name>
    <dbReference type="NCBI Taxonomy" id="2590452"/>
    <lineage>
        <taxon>Bacteria</taxon>
        <taxon>Pseudomonadati</taxon>
        <taxon>Pseudomonadota</taxon>
        <taxon>Alphaproteobacteria</taxon>
        <taxon>Hyphomicrobiales</taxon>
        <taxon>Rhizobiaceae</taxon>
        <taxon>Rhizobium/Agrobacterium group</taxon>
        <taxon>Pararhizobium</taxon>
    </lineage>
</organism>
<comment type="caution">
    <text evidence="2">The sequence shown here is derived from an EMBL/GenBank/DDBJ whole genome shotgun (WGS) entry which is preliminary data.</text>
</comment>
<sequence>MICPISEAAGRAARDAARETVAHEPDFRVTGEMKTREGLSIPRHYIASAVLIGSILMLGAMVLAHAGIERHAAYETAEARV</sequence>
<dbReference type="Proteomes" id="UP000320314">
    <property type="component" value="Unassembled WGS sequence"/>
</dbReference>
<dbReference type="EMBL" id="VHLH01000026">
    <property type="protein sequence ID" value="TPW26848.1"/>
    <property type="molecule type" value="Genomic_DNA"/>
</dbReference>
<dbReference type="AlphaFoldDB" id="A0A506U066"/>
<evidence type="ECO:0000256" key="1">
    <source>
        <dbReference type="SAM" id="Phobius"/>
    </source>
</evidence>
<reference evidence="2 3" key="1">
    <citation type="submission" date="2019-06" db="EMBL/GenBank/DDBJ databases">
        <authorList>
            <person name="Li M."/>
        </authorList>
    </citation>
    <scope>NUCLEOTIDE SEQUENCE [LARGE SCALE GENOMIC DNA]</scope>
    <source>
        <strain evidence="2 3">BGMRC6574</strain>
    </source>
</reference>
<gene>
    <name evidence="2" type="ORF">FJU11_13665</name>
</gene>